<reference evidence="1" key="1">
    <citation type="submission" date="2025-08" db="UniProtKB">
        <authorList>
            <consortium name="Ensembl"/>
        </authorList>
    </citation>
    <scope>IDENTIFICATION</scope>
</reference>
<dbReference type="InterPro" id="IPR013785">
    <property type="entry name" value="Aldolase_TIM"/>
</dbReference>
<name>A0A8C0U4M0_CYACU</name>
<sequence length="53" mass="5923">MSVSPVKRQKMESALDQLKHHTTVVADTGDFNGSFHRVSHCHWKTLQACGSEV</sequence>
<organism evidence="1 2">
    <name type="scientific">Cyanistes caeruleus</name>
    <name type="common">Eurasian blue tit</name>
    <name type="synonym">Parus caeruleus</name>
    <dbReference type="NCBI Taxonomy" id="156563"/>
    <lineage>
        <taxon>Eukaryota</taxon>
        <taxon>Metazoa</taxon>
        <taxon>Chordata</taxon>
        <taxon>Craniata</taxon>
        <taxon>Vertebrata</taxon>
        <taxon>Euteleostomi</taxon>
        <taxon>Archelosauria</taxon>
        <taxon>Archosauria</taxon>
        <taxon>Dinosauria</taxon>
        <taxon>Saurischia</taxon>
        <taxon>Theropoda</taxon>
        <taxon>Coelurosauria</taxon>
        <taxon>Aves</taxon>
        <taxon>Neognathae</taxon>
        <taxon>Neoaves</taxon>
        <taxon>Telluraves</taxon>
        <taxon>Australaves</taxon>
        <taxon>Passeriformes</taxon>
        <taxon>Paridae</taxon>
        <taxon>Cyanistes</taxon>
    </lineage>
</organism>
<evidence type="ECO:0000313" key="2">
    <source>
        <dbReference type="Proteomes" id="UP000694410"/>
    </source>
</evidence>
<evidence type="ECO:0000313" key="1">
    <source>
        <dbReference type="Ensembl" id="ENSCCEP00000001761.1"/>
    </source>
</evidence>
<protein>
    <submittedName>
        <fullName evidence="1">Uncharacterized protein</fullName>
    </submittedName>
</protein>
<dbReference type="Proteomes" id="UP000694410">
    <property type="component" value="Unplaced"/>
</dbReference>
<accession>A0A8C0U4M0</accession>
<dbReference type="Ensembl" id="ENSCCET00000003005.1">
    <property type="protein sequence ID" value="ENSCCEP00000001761.1"/>
    <property type="gene ID" value="ENSCCEG00000002055.1"/>
</dbReference>
<dbReference type="AlphaFoldDB" id="A0A8C0U4M0"/>
<dbReference type="Gene3D" id="3.20.20.70">
    <property type="entry name" value="Aldolase class I"/>
    <property type="match status" value="1"/>
</dbReference>
<proteinExistence type="predicted"/>
<reference evidence="1" key="2">
    <citation type="submission" date="2025-09" db="UniProtKB">
        <authorList>
            <consortium name="Ensembl"/>
        </authorList>
    </citation>
    <scope>IDENTIFICATION</scope>
</reference>
<keyword evidence="2" id="KW-1185">Reference proteome</keyword>